<evidence type="ECO:0000313" key="2">
    <source>
        <dbReference type="Proteomes" id="UP001354709"/>
    </source>
</evidence>
<sequence length="72" mass="7956">MSASQPHRLLPAALLASPEWQDACQKRDFTRIFQLVKLKAGIYPSRIAALCGMTPSRVGEIMAGRVVWPTSM</sequence>
<comment type="caution">
    <text evidence="1">The sequence shown here is derived from an EMBL/GenBank/DDBJ whole genome shotgun (WGS) entry which is preliminary data.</text>
</comment>
<proteinExistence type="predicted"/>
<keyword evidence="2" id="KW-1185">Reference proteome</keyword>
<protein>
    <recommendedName>
        <fullName evidence="3">Transposase</fullName>
    </recommendedName>
</protein>
<accession>A0ABU7PYQ1</accession>
<dbReference type="Proteomes" id="UP001354709">
    <property type="component" value="Unassembled WGS sequence"/>
</dbReference>
<reference evidence="1 2" key="1">
    <citation type="submission" date="2023-11" db="EMBL/GenBank/DDBJ databases">
        <title>30 novel species of actinomycetes from the DSMZ collection.</title>
        <authorList>
            <person name="Nouioui I."/>
        </authorList>
    </citation>
    <scope>NUCLEOTIDE SEQUENCE [LARGE SCALE GENOMIC DNA]</scope>
    <source>
        <strain evidence="1 2">DSM 41524</strain>
    </source>
</reference>
<name>A0ABU7PYQ1_9ACTN</name>
<dbReference type="EMBL" id="JAZBJO010000011">
    <property type="protein sequence ID" value="MEE4594130.1"/>
    <property type="molecule type" value="Genomic_DNA"/>
</dbReference>
<evidence type="ECO:0000313" key="1">
    <source>
        <dbReference type="EMBL" id="MEE4594130.1"/>
    </source>
</evidence>
<gene>
    <name evidence="1" type="ORF">V2J94_19930</name>
</gene>
<organism evidence="1 2">
    <name type="scientific">Streptomyces asiaticus subsp. ignotus</name>
    <dbReference type="NCBI Taxonomy" id="3098222"/>
    <lineage>
        <taxon>Bacteria</taxon>
        <taxon>Bacillati</taxon>
        <taxon>Actinomycetota</taxon>
        <taxon>Actinomycetes</taxon>
        <taxon>Kitasatosporales</taxon>
        <taxon>Streptomycetaceae</taxon>
        <taxon>Streptomyces</taxon>
        <taxon>Streptomyces violaceusniger group</taxon>
    </lineage>
</organism>
<evidence type="ECO:0008006" key="3">
    <source>
        <dbReference type="Google" id="ProtNLM"/>
    </source>
</evidence>